<dbReference type="AlphaFoldDB" id="A0A9P5PSY6"/>
<dbReference type="InterPro" id="IPR000953">
    <property type="entry name" value="Chromo/chromo_shadow_dom"/>
</dbReference>
<feature type="domain" description="Chromo" evidence="1">
    <location>
        <begin position="25"/>
        <end position="87"/>
    </location>
</feature>
<dbReference type="InterPro" id="IPR016197">
    <property type="entry name" value="Chromo-like_dom_sf"/>
</dbReference>
<dbReference type="Proteomes" id="UP000772434">
    <property type="component" value="Unassembled WGS sequence"/>
</dbReference>
<proteinExistence type="predicted"/>
<comment type="caution">
    <text evidence="2">The sequence shown here is derived from an EMBL/GenBank/DDBJ whole genome shotgun (WGS) entry which is preliminary data.</text>
</comment>
<dbReference type="Gene3D" id="2.40.50.40">
    <property type="match status" value="1"/>
</dbReference>
<dbReference type="SUPFAM" id="SSF54160">
    <property type="entry name" value="Chromo domain-like"/>
    <property type="match status" value="1"/>
</dbReference>
<name>A0A9P5PSY6_9AGAR</name>
<organism evidence="2 3">
    <name type="scientific">Rhodocollybia butyracea</name>
    <dbReference type="NCBI Taxonomy" id="206335"/>
    <lineage>
        <taxon>Eukaryota</taxon>
        <taxon>Fungi</taxon>
        <taxon>Dikarya</taxon>
        <taxon>Basidiomycota</taxon>
        <taxon>Agaricomycotina</taxon>
        <taxon>Agaricomycetes</taxon>
        <taxon>Agaricomycetidae</taxon>
        <taxon>Agaricales</taxon>
        <taxon>Marasmiineae</taxon>
        <taxon>Omphalotaceae</taxon>
        <taxon>Rhodocollybia</taxon>
    </lineage>
</organism>
<evidence type="ECO:0000259" key="1">
    <source>
        <dbReference type="PROSITE" id="PS50013"/>
    </source>
</evidence>
<dbReference type="OrthoDB" id="3647690at2759"/>
<evidence type="ECO:0000313" key="2">
    <source>
        <dbReference type="EMBL" id="KAF9067947.1"/>
    </source>
</evidence>
<dbReference type="PROSITE" id="PS50013">
    <property type="entry name" value="CHROMO_2"/>
    <property type="match status" value="1"/>
</dbReference>
<gene>
    <name evidence="2" type="ORF">BDP27DRAFT_1328033</name>
</gene>
<keyword evidence="3" id="KW-1185">Reference proteome</keyword>
<sequence length="87" mass="10022">MESEDDSSETETQFVEHPDDATSMWTVIEILDERPHEFLIKWAGLDSEGKPWADSWEPKGNVTNDVVHAWREEHPRVSSSICELVLL</sequence>
<dbReference type="GO" id="GO:0006338">
    <property type="term" value="P:chromatin remodeling"/>
    <property type="evidence" value="ECO:0007669"/>
    <property type="project" value="UniProtKB-ARBA"/>
</dbReference>
<evidence type="ECO:0000313" key="3">
    <source>
        <dbReference type="Proteomes" id="UP000772434"/>
    </source>
</evidence>
<accession>A0A9P5PSY6</accession>
<protein>
    <recommendedName>
        <fullName evidence="1">Chromo domain-containing protein</fullName>
    </recommendedName>
</protein>
<dbReference type="CDD" id="cd00024">
    <property type="entry name" value="CD_CSD"/>
    <property type="match status" value="1"/>
</dbReference>
<reference evidence="2" key="1">
    <citation type="submission" date="2020-11" db="EMBL/GenBank/DDBJ databases">
        <authorList>
            <consortium name="DOE Joint Genome Institute"/>
            <person name="Ahrendt S."/>
            <person name="Riley R."/>
            <person name="Andreopoulos W."/>
            <person name="Labutti K."/>
            <person name="Pangilinan J."/>
            <person name="Ruiz-Duenas F.J."/>
            <person name="Barrasa J.M."/>
            <person name="Sanchez-Garcia M."/>
            <person name="Camarero S."/>
            <person name="Miyauchi S."/>
            <person name="Serrano A."/>
            <person name="Linde D."/>
            <person name="Babiker R."/>
            <person name="Drula E."/>
            <person name="Ayuso-Fernandez I."/>
            <person name="Pacheco R."/>
            <person name="Padilla G."/>
            <person name="Ferreira P."/>
            <person name="Barriuso J."/>
            <person name="Kellner H."/>
            <person name="Castanera R."/>
            <person name="Alfaro M."/>
            <person name="Ramirez L."/>
            <person name="Pisabarro A.G."/>
            <person name="Kuo A."/>
            <person name="Tritt A."/>
            <person name="Lipzen A."/>
            <person name="He G."/>
            <person name="Yan M."/>
            <person name="Ng V."/>
            <person name="Cullen D."/>
            <person name="Martin F."/>
            <person name="Rosso M.-N."/>
            <person name="Henrissat B."/>
            <person name="Hibbett D."/>
            <person name="Martinez A.T."/>
            <person name="Grigoriev I.V."/>
        </authorList>
    </citation>
    <scope>NUCLEOTIDE SEQUENCE</scope>
    <source>
        <strain evidence="2">AH 40177</strain>
    </source>
</reference>
<dbReference type="EMBL" id="JADNRY010000066">
    <property type="protein sequence ID" value="KAF9067947.1"/>
    <property type="molecule type" value="Genomic_DNA"/>
</dbReference>